<gene>
    <name evidence="9" type="ORF">AGLY_008792</name>
</gene>
<evidence type="ECO:0000313" key="9">
    <source>
        <dbReference type="EMBL" id="KAE9534056.1"/>
    </source>
</evidence>
<comment type="caution">
    <text evidence="9">The sequence shown here is derived from an EMBL/GenBank/DDBJ whole genome shotgun (WGS) entry which is preliminary data.</text>
</comment>
<accession>A0A6G0TJJ7</accession>
<evidence type="ECO:0000256" key="4">
    <source>
        <dbReference type="ARBA" id="ARBA00022833"/>
    </source>
</evidence>
<name>A0A6G0TJJ7_APHGL</name>
<keyword evidence="3 6" id="KW-0863">Zinc-finger</keyword>
<dbReference type="GO" id="GO:0003677">
    <property type="term" value="F:DNA binding"/>
    <property type="evidence" value="ECO:0007669"/>
    <property type="project" value="UniProtKB-UniRule"/>
</dbReference>
<dbReference type="GO" id="GO:0008270">
    <property type="term" value="F:zinc ion binding"/>
    <property type="evidence" value="ECO:0007669"/>
    <property type="project" value="UniProtKB-KW"/>
</dbReference>
<keyword evidence="5 6" id="KW-0238">DNA-binding</keyword>
<feature type="domain" description="THAP-type" evidence="8">
    <location>
        <begin position="1"/>
        <end position="51"/>
    </location>
</feature>
<evidence type="ECO:0000256" key="1">
    <source>
        <dbReference type="ARBA" id="ARBA00001968"/>
    </source>
</evidence>
<keyword evidence="7" id="KW-1133">Transmembrane helix</keyword>
<protein>
    <recommendedName>
        <fullName evidence="8">THAP-type domain-containing protein</fullName>
    </recommendedName>
</protein>
<dbReference type="PROSITE" id="PS50950">
    <property type="entry name" value="ZF_THAP"/>
    <property type="match status" value="1"/>
</dbReference>
<evidence type="ECO:0000256" key="5">
    <source>
        <dbReference type="ARBA" id="ARBA00023125"/>
    </source>
</evidence>
<dbReference type="InterPro" id="IPR006612">
    <property type="entry name" value="THAP_Znf"/>
</dbReference>
<evidence type="ECO:0000256" key="3">
    <source>
        <dbReference type="ARBA" id="ARBA00022771"/>
    </source>
</evidence>
<dbReference type="EMBL" id="VYZN01000030">
    <property type="protein sequence ID" value="KAE9534056.1"/>
    <property type="molecule type" value="Genomic_DNA"/>
</dbReference>
<dbReference type="OrthoDB" id="6621166at2759"/>
<dbReference type="Proteomes" id="UP000475862">
    <property type="component" value="Unassembled WGS sequence"/>
</dbReference>
<dbReference type="Pfam" id="PF13359">
    <property type="entry name" value="DDE_Tnp_4"/>
    <property type="match status" value="1"/>
</dbReference>
<organism evidence="9 10">
    <name type="scientific">Aphis glycines</name>
    <name type="common">Soybean aphid</name>
    <dbReference type="NCBI Taxonomy" id="307491"/>
    <lineage>
        <taxon>Eukaryota</taxon>
        <taxon>Metazoa</taxon>
        <taxon>Ecdysozoa</taxon>
        <taxon>Arthropoda</taxon>
        <taxon>Hexapoda</taxon>
        <taxon>Insecta</taxon>
        <taxon>Pterygota</taxon>
        <taxon>Neoptera</taxon>
        <taxon>Paraneoptera</taxon>
        <taxon>Hemiptera</taxon>
        <taxon>Sternorrhyncha</taxon>
        <taxon>Aphidomorpha</taxon>
        <taxon>Aphidoidea</taxon>
        <taxon>Aphididae</taxon>
        <taxon>Aphidini</taxon>
        <taxon>Aphis</taxon>
        <taxon>Aphis</taxon>
    </lineage>
</organism>
<dbReference type="SUPFAM" id="SSF57716">
    <property type="entry name" value="Glucocorticoid receptor-like (DNA-binding domain)"/>
    <property type="match status" value="1"/>
</dbReference>
<proteinExistence type="predicted"/>
<keyword evidence="4" id="KW-0862">Zinc</keyword>
<dbReference type="PANTHER" id="PTHR23080">
    <property type="entry name" value="THAP DOMAIN PROTEIN"/>
    <property type="match status" value="1"/>
</dbReference>
<evidence type="ECO:0000256" key="7">
    <source>
        <dbReference type="SAM" id="Phobius"/>
    </source>
</evidence>
<evidence type="ECO:0000259" key="8">
    <source>
        <dbReference type="PROSITE" id="PS50950"/>
    </source>
</evidence>
<evidence type="ECO:0000256" key="6">
    <source>
        <dbReference type="PROSITE-ProRule" id="PRU00309"/>
    </source>
</evidence>
<keyword evidence="7" id="KW-0472">Membrane</keyword>
<keyword evidence="7" id="KW-0812">Transmembrane</keyword>
<comment type="cofactor">
    <cofactor evidence="1">
        <name>a divalent metal cation</name>
        <dbReference type="ChEBI" id="CHEBI:60240"/>
    </cofactor>
</comment>
<evidence type="ECO:0000256" key="2">
    <source>
        <dbReference type="ARBA" id="ARBA00022723"/>
    </source>
</evidence>
<keyword evidence="10" id="KW-1185">Reference proteome</keyword>
<keyword evidence="2" id="KW-0479">Metal-binding</keyword>
<sequence length="304" mass="34601">MWAILLRFSKEALLKKHILVCSKHFTSEDFLLPGNNNKRKRLKPIAIPSQNLPKSTLHVPNSDGDENCLDFVGPTMQEYSNEKDDVDTLECNVQDNITANKILRELKSVGTQVAIGNIKTSFLSFIDTIKRQHTLCLKECIVMVFVKFKQGLSFAILSILFNDFFAESCRLTYNSLIPQLACIFKSLIYWPSRQDILSNTPYCFEQFTDVRVVLDCTEISVQRPKCLTCRIKCYSNYKSTFTLIFLIGISPGGLITYISKLYGGRTSDKAIFEQSNLIELMQNPDAAMVDKGFLIDDICKKKKI</sequence>
<evidence type="ECO:0000313" key="10">
    <source>
        <dbReference type="Proteomes" id="UP000475862"/>
    </source>
</evidence>
<dbReference type="PANTHER" id="PTHR23080:SF141">
    <property type="entry name" value="TRANSPOSASE HELIX-TURN-HELIX DOMAIN-CONTAINING PROTEIN"/>
    <property type="match status" value="1"/>
</dbReference>
<reference evidence="9 10" key="1">
    <citation type="submission" date="2019-08" db="EMBL/GenBank/DDBJ databases">
        <title>The genome of the soybean aphid Biotype 1, its phylome, world population structure and adaptation to the North American continent.</title>
        <authorList>
            <person name="Giordano R."/>
            <person name="Donthu R.K."/>
            <person name="Hernandez A.G."/>
            <person name="Wright C.L."/>
            <person name="Zimin A.V."/>
        </authorList>
    </citation>
    <scope>NUCLEOTIDE SEQUENCE [LARGE SCALE GENOMIC DNA]</scope>
    <source>
        <tissue evidence="9">Whole aphids</tissue>
    </source>
</reference>
<feature type="transmembrane region" description="Helical" evidence="7">
    <location>
        <begin position="240"/>
        <end position="259"/>
    </location>
</feature>
<dbReference type="AlphaFoldDB" id="A0A6G0TJJ7"/>
<dbReference type="InterPro" id="IPR027806">
    <property type="entry name" value="HARBI1_dom"/>
</dbReference>